<organism evidence="1 2">
    <name type="scientific">Phytophthora fragariaefolia</name>
    <dbReference type="NCBI Taxonomy" id="1490495"/>
    <lineage>
        <taxon>Eukaryota</taxon>
        <taxon>Sar</taxon>
        <taxon>Stramenopiles</taxon>
        <taxon>Oomycota</taxon>
        <taxon>Peronosporomycetes</taxon>
        <taxon>Peronosporales</taxon>
        <taxon>Peronosporaceae</taxon>
        <taxon>Phytophthora</taxon>
    </lineage>
</organism>
<sequence>MLENFSLATTDFDGATSDSGGDVKAMLCKELNLHWEWCFAHMTHAATKSSCGVNGAASAAANPAMADLISRMVKTIFQVKVVSVTGNLFAELCKSKTKDASTRLLGYSTSRFLSLTRSLERVLEKWPAITAWYEVRTRKALRASPPPPEFPLANRHDDLVHVLSVLKPIGEVKRICQAEHPVQVEILVQLYMARIQDLDPDQPLPLYLSTDKNPRWIPASDLTPLAADVRRLLREAPKQTHAVGPTTSTWTRGLCLTGDRVAPLACLNAHSAQ</sequence>
<evidence type="ECO:0000313" key="2">
    <source>
        <dbReference type="Proteomes" id="UP001165121"/>
    </source>
</evidence>
<evidence type="ECO:0000313" key="1">
    <source>
        <dbReference type="EMBL" id="GMF61057.1"/>
    </source>
</evidence>
<accession>A0A9W6YDE0</accession>
<dbReference type="OrthoDB" id="120971at2759"/>
<dbReference type="EMBL" id="BSXT01005630">
    <property type="protein sequence ID" value="GMF61057.1"/>
    <property type="molecule type" value="Genomic_DNA"/>
</dbReference>
<reference evidence="1" key="1">
    <citation type="submission" date="2023-04" db="EMBL/GenBank/DDBJ databases">
        <title>Phytophthora fragariaefolia NBRC 109709.</title>
        <authorList>
            <person name="Ichikawa N."/>
            <person name="Sato H."/>
            <person name="Tonouchi N."/>
        </authorList>
    </citation>
    <scope>NUCLEOTIDE SEQUENCE</scope>
    <source>
        <strain evidence="1">NBRC 109709</strain>
    </source>
</reference>
<dbReference type="Proteomes" id="UP001165121">
    <property type="component" value="Unassembled WGS sequence"/>
</dbReference>
<comment type="caution">
    <text evidence="1">The sequence shown here is derived from an EMBL/GenBank/DDBJ whole genome shotgun (WGS) entry which is preliminary data.</text>
</comment>
<dbReference type="AlphaFoldDB" id="A0A9W6YDE0"/>
<name>A0A9W6YDE0_9STRA</name>
<proteinExistence type="predicted"/>
<protein>
    <submittedName>
        <fullName evidence="1">Unnamed protein product</fullName>
    </submittedName>
</protein>
<gene>
    <name evidence="1" type="ORF">Pfra01_002657500</name>
</gene>
<keyword evidence="2" id="KW-1185">Reference proteome</keyword>